<dbReference type="GO" id="GO:0070006">
    <property type="term" value="F:metalloaminopeptidase activity"/>
    <property type="evidence" value="ECO:0007669"/>
    <property type="project" value="InterPro"/>
</dbReference>
<feature type="binding site" evidence="8">
    <location>
        <position position="290"/>
    </location>
    <ligand>
        <name>Mn(2+)</name>
        <dbReference type="ChEBI" id="CHEBI:29035"/>
        <label>2</label>
    </ligand>
</feature>
<gene>
    <name evidence="8" type="primary">pepA</name>
    <name evidence="10" type="ORF">SAMN05192551_102346</name>
</gene>
<keyword evidence="11" id="KW-1185">Reference proteome</keyword>
<comment type="catalytic activity">
    <reaction evidence="1 8">
        <text>Release of an N-terminal amino acid, Xaa-|-Yaa-, in which Xaa is preferably Leu, but may be other amino acids including Pro although not Arg or Lys, and Yaa may be Pro. Amino acid amides and methyl esters are also readily hydrolyzed, but rates on arylamides are exceedingly low.</text>
        <dbReference type="EC" id="3.4.11.1"/>
    </reaction>
</comment>
<dbReference type="Gene3D" id="3.40.630.10">
    <property type="entry name" value="Zn peptidases"/>
    <property type="match status" value="1"/>
</dbReference>
<evidence type="ECO:0000256" key="6">
    <source>
        <dbReference type="ARBA" id="ARBA00022801"/>
    </source>
</evidence>
<feature type="active site" evidence="8">
    <location>
        <position position="353"/>
    </location>
</feature>
<dbReference type="NCBIfam" id="NF002083">
    <property type="entry name" value="PRK00913.3-5"/>
    <property type="match status" value="1"/>
</dbReference>
<dbReference type="AlphaFoldDB" id="A0A1I3CDU4"/>
<dbReference type="Pfam" id="PF00883">
    <property type="entry name" value="Peptidase_M17"/>
    <property type="match status" value="1"/>
</dbReference>
<proteinExistence type="inferred from homology"/>
<dbReference type="NCBIfam" id="NF002073">
    <property type="entry name" value="PRK00913.1-2"/>
    <property type="match status" value="1"/>
</dbReference>
<sequence length="501" mass="54205">MRIEVSTQKPEKMEVDLLAMALFEDSERSDSSFLAIDKALGGQLTEIFEEKSFCGKKDETTLIYTHQKIPVRKVLLIGMGKKDKIDVFTLKKAAAKAVKQSKKEKCAKLGFWSIDPLPFRVEEVGQFVSEGLVLGNYEFNQYKTKEKEEELTVSSCRIYTAIQDEKEKFLQGIKMGQSIGEAISLTRDLVNEPANKMTPENMALEAEAVARRKGMKIEVMGKEEIEKLGMGCFLGVAQGSEKEPKLVVMRYEGDSQNTDQMLGLVGKGLTFDSGGISLKPAAGMEEMKTDMAGAAAVLGAMAAIAEIGPCANVVGILGLCENMPSRSAYRPGDVLKSLSGQTVEVLNTDAEGRLVLADCLTFVERLGATHIIDVATLTGAVVVALGNHYTGVLSNDDDFQASVLDAGKMAGERLWAMPKDDVYKDQLKSDIADLSNVGGRGAGMITAGMFLEAFVEEKPWVHLDIAGTARTSEPVAYEQKGGTGAAVATLVQAACHFNKRK</sequence>
<feature type="binding site" evidence="8">
    <location>
        <position position="349"/>
    </location>
    <ligand>
        <name>Mn(2+)</name>
        <dbReference type="ChEBI" id="CHEBI:29035"/>
        <label>1</label>
    </ligand>
</feature>
<name>A0A1I3CDU4_9FIRM</name>
<dbReference type="SUPFAM" id="SSF52949">
    <property type="entry name" value="Macro domain-like"/>
    <property type="match status" value="1"/>
</dbReference>
<evidence type="ECO:0000256" key="2">
    <source>
        <dbReference type="ARBA" id="ARBA00000967"/>
    </source>
</evidence>
<evidence type="ECO:0000256" key="7">
    <source>
        <dbReference type="ARBA" id="ARBA00049972"/>
    </source>
</evidence>
<keyword evidence="8" id="KW-0464">Manganese</keyword>
<keyword evidence="8" id="KW-0963">Cytoplasm</keyword>
<feature type="binding site" evidence="8">
    <location>
        <position position="272"/>
    </location>
    <ligand>
        <name>Mn(2+)</name>
        <dbReference type="ChEBI" id="CHEBI:29035"/>
        <label>1</label>
    </ligand>
</feature>
<dbReference type="PROSITE" id="PS00631">
    <property type="entry name" value="CYTOSOL_AP"/>
    <property type="match status" value="1"/>
</dbReference>
<feature type="binding site" evidence="8">
    <location>
        <position position="351"/>
    </location>
    <ligand>
        <name>Mn(2+)</name>
        <dbReference type="ChEBI" id="CHEBI:29035"/>
        <label>1</label>
    </ligand>
</feature>
<keyword evidence="5 8" id="KW-0645">Protease</keyword>
<feature type="domain" description="Cytosol aminopeptidase" evidence="9">
    <location>
        <begin position="347"/>
        <end position="354"/>
    </location>
</feature>
<dbReference type="GO" id="GO:0006508">
    <property type="term" value="P:proteolysis"/>
    <property type="evidence" value="ECO:0007669"/>
    <property type="project" value="UniProtKB-KW"/>
</dbReference>
<evidence type="ECO:0000259" key="9">
    <source>
        <dbReference type="PROSITE" id="PS00631"/>
    </source>
</evidence>
<dbReference type="SUPFAM" id="SSF53187">
    <property type="entry name" value="Zn-dependent exopeptidases"/>
    <property type="match status" value="1"/>
</dbReference>
<dbReference type="GO" id="GO:0030145">
    <property type="term" value="F:manganese ion binding"/>
    <property type="evidence" value="ECO:0007669"/>
    <property type="project" value="UniProtKB-UniRule"/>
</dbReference>
<comment type="subcellular location">
    <subcellularLocation>
        <location evidence="8">Cytoplasm</location>
    </subcellularLocation>
</comment>
<evidence type="ECO:0000313" key="10">
    <source>
        <dbReference type="EMBL" id="SFH72573.1"/>
    </source>
</evidence>
<feature type="binding site" evidence="8">
    <location>
        <position position="272"/>
    </location>
    <ligand>
        <name>Mn(2+)</name>
        <dbReference type="ChEBI" id="CHEBI:29035"/>
        <label>2</label>
    </ligand>
</feature>
<dbReference type="InterPro" id="IPR023042">
    <property type="entry name" value="Peptidase_M17_leu_NH2_pept"/>
</dbReference>
<feature type="active site" evidence="8">
    <location>
        <position position="279"/>
    </location>
</feature>
<comment type="similarity">
    <text evidence="3 8">Belongs to the peptidase M17 family.</text>
</comment>
<accession>A0A1I3CDU4</accession>
<dbReference type="InterPro" id="IPR008283">
    <property type="entry name" value="Peptidase_M17_N"/>
</dbReference>
<keyword evidence="8" id="KW-0479">Metal-binding</keyword>
<comment type="function">
    <text evidence="7 8">Presumably involved in the processing and regular turnover of intracellular proteins. Catalyzes the removal of unsubstituted N-terminal amino acids from various peptides.</text>
</comment>
<keyword evidence="6 8" id="KW-0378">Hydrolase</keyword>
<feature type="binding site" evidence="8">
    <location>
        <position position="351"/>
    </location>
    <ligand>
        <name>Mn(2+)</name>
        <dbReference type="ChEBI" id="CHEBI:29035"/>
        <label>2</label>
    </ligand>
</feature>
<dbReference type="OrthoDB" id="9809354at2"/>
<dbReference type="NCBIfam" id="NF002077">
    <property type="entry name" value="PRK00913.2-4"/>
    <property type="match status" value="1"/>
</dbReference>
<comment type="catalytic activity">
    <reaction evidence="2 8">
        <text>Release of an N-terminal amino acid, preferentially leucine, but not glutamic or aspartic acids.</text>
        <dbReference type="EC" id="3.4.11.10"/>
    </reaction>
</comment>
<dbReference type="PANTHER" id="PTHR11963:SF23">
    <property type="entry name" value="CYTOSOL AMINOPEPTIDASE"/>
    <property type="match status" value="1"/>
</dbReference>
<dbReference type="InterPro" id="IPR011356">
    <property type="entry name" value="Leucine_aapep/pepB"/>
</dbReference>
<dbReference type="RefSeq" id="WP_093370706.1">
    <property type="nucleotide sequence ID" value="NZ_FOQA01000002.1"/>
</dbReference>
<dbReference type="InterPro" id="IPR043472">
    <property type="entry name" value="Macro_dom-like"/>
</dbReference>
<dbReference type="EC" id="3.4.11.1" evidence="8"/>
<dbReference type="InterPro" id="IPR000819">
    <property type="entry name" value="Peptidase_M17_C"/>
</dbReference>
<dbReference type="PANTHER" id="PTHR11963">
    <property type="entry name" value="LEUCINE AMINOPEPTIDASE-RELATED"/>
    <property type="match status" value="1"/>
</dbReference>
<feature type="binding site" evidence="8">
    <location>
        <position position="267"/>
    </location>
    <ligand>
        <name>Mn(2+)</name>
        <dbReference type="ChEBI" id="CHEBI:29035"/>
        <label>2</label>
    </ligand>
</feature>
<dbReference type="STRING" id="69895.SAMN05192551_102346"/>
<dbReference type="PRINTS" id="PR00481">
    <property type="entry name" value="LAMNOPPTDASE"/>
</dbReference>
<evidence type="ECO:0000256" key="3">
    <source>
        <dbReference type="ARBA" id="ARBA00009528"/>
    </source>
</evidence>
<dbReference type="HAMAP" id="MF_00181">
    <property type="entry name" value="Cytosol_peptidase_M17"/>
    <property type="match status" value="1"/>
</dbReference>
<dbReference type="GO" id="GO:0005737">
    <property type="term" value="C:cytoplasm"/>
    <property type="evidence" value="ECO:0007669"/>
    <property type="project" value="UniProtKB-SubCell"/>
</dbReference>
<dbReference type="NCBIfam" id="NF002074">
    <property type="entry name" value="PRK00913.1-4"/>
    <property type="match status" value="1"/>
</dbReference>
<dbReference type="Pfam" id="PF02789">
    <property type="entry name" value="Peptidase_M17_N"/>
    <property type="match status" value="1"/>
</dbReference>
<evidence type="ECO:0000256" key="8">
    <source>
        <dbReference type="HAMAP-Rule" id="MF_00181"/>
    </source>
</evidence>
<dbReference type="EMBL" id="FOQA01000002">
    <property type="protein sequence ID" value="SFH72573.1"/>
    <property type="molecule type" value="Genomic_DNA"/>
</dbReference>
<evidence type="ECO:0000313" key="11">
    <source>
        <dbReference type="Proteomes" id="UP000199287"/>
    </source>
</evidence>
<reference evidence="11" key="1">
    <citation type="submission" date="2016-10" db="EMBL/GenBank/DDBJ databases">
        <authorList>
            <person name="Varghese N."/>
            <person name="Submissions S."/>
        </authorList>
    </citation>
    <scope>NUCLEOTIDE SEQUENCE [LARGE SCALE GENOMIC DNA]</scope>
    <source>
        <strain evidence="11">Z-7934</strain>
    </source>
</reference>
<evidence type="ECO:0000256" key="1">
    <source>
        <dbReference type="ARBA" id="ARBA00000135"/>
    </source>
</evidence>
<dbReference type="Gene3D" id="3.40.220.10">
    <property type="entry name" value="Leucine Aminopeptidase, subunit E, domain 1"/>
    <property type="match status" value="1"/>
</dbReference>
<protein>
    <recommendedName>
        <fullName evidence="8">Probable cytosol aminopeptidase</fullName>
        <ecNumber evidence="8">3.4.11.1</ecNumber>
    </recommendedName>
    <alternativeName>
        <fullName evidence="8">Leucine aminopeptidase</fullName>
        <shortName evidence="8">LAP</shortName>
        <ecNumber evidence="8">3.4.11.10</ecNumber>
    </alternativeName>
    <alternativeName>
        <fullName evidence="8">Leucyl aminopeptidase</fullName>
    </alternativeName>
</protein>
<dbReference type="EC" id="3.4.11.10" evidence="8"/>
<keyword evidence="4 8" id="KW-0031">Aminopeptidase</keyword>
<organism evidence="10 11">
    <name type="scientific">Tindallia magadiensis</name>
    <dbReference type="NCBI Taxonomy" id="69895"/>
    <lineage>
        <taxon>Bacteria</taxon>
        <taxon>Bacillati</taxon>
        <taxon>Bacillota</taxon>
        <taxon>Clostridia</taxon>
        <taxon>Peptostreptococcales</taxon>
        <taxon>Tindalliaceae</taxon>
        <taxon>Tindallia</taxon>
    </lineage>
</organism>
<evidence type="ECO:0000256" key="5">
    <source>
        <dbReference type="ARBA" id="ARBA00022670"/>
    </source>
</evidence>
<comment type="cofactor">
    <cofactor evidence="8">
        <name>Mn(2+)</name>
        <dbReference type="ChEBI" id="CHEBI:29035"/>
    </cofactor>
    <text evidence="8">Binds 2 manganese ions per subunit.</text>
</comment>
<dbReference type="Proteomes" id="UP000199287">
    <property type="component" value="Unassembled WGS sequence"/>
</dbReference>
<dbReference type="CDD" id="cd00433">
    <property type="entry name" value="Peptidase_M17"/>
    <property type="match status" value="1"/>
</dbReference>
<evidence type="ECO:0000256" key="4">
    <source>
        <dbReference type="ARBA" id="ARBA00022438"/>
    </source>
</evidence>